<evidence type="ECO:0000313" key="8">
    <source>
        <dbReference type="EMBL" id="KAJ7698091.1"/>
    </source>
</evidence>
<dbReference type="Proteomes" id="UP001221757">
    <property type="component" value="Unassembled WGS sequence"/>
</dbReference>
<dbReference type="GO" id="GO:0008330">
    <property type="term" value="F:protein tyrosine/threonine phosphatase activity"/>
    <property type="evidence" value="ECO:0007669"/>
    <property type="project" value="TreeGrafter"/>
</dbReference>
<evidence type="ECO:0000259" key="7">
    <source>
        <dbReference type="PROSITE" id="PS50056"/>
    </source>
</evidence>
<dbReference type="GO" id="GO:0033550">
    <property type="term" value="F:MAP kinase tyrosine phosphatase activity"/>
    <property type="evidence" value="ECO:0007669"/>
    <property type="project" value="TreeGrafter"/>
</dbReference>
<keyword evidence="4" id="KW-0904">Protein phosphatase</keyword>
<dbReference type="PROSITE" id="PS00383">
    <property type="entry name" value="TYR_PHOSPHATASE_1"/>
    <property type="match status" value="1"/>
</dbReference>
<name>A0AAD7GP04_MYCRO</name>
<evidence type="ECO:0000256" key="5">
    <source>
        <dbReference type="SAM" id="MobiDB-lite"/>
    </source>
</evidence>
<accession>A0AAD7GP04</accession>
<gene>
    <name evidence="8" type="ORF">B0H17DRAFT_1051120</name>
</gene>
<dbReference type="PANTHER" id="PTHR10159:SF519">
    <property type="entry name" value="DUAL SPECIFICITY PROTEIN PHOSPHATASE MPK3"/>
    <property type="match status" value="1"/>
</dbReference>
<dbReference type="Gene3D" id="3.90.190.10">
    <property type="entry name" value="Protein tyrosine phosphatase superfamily"/>
    <property type="match status" value="1"/>
</dbReference>
<protein>
    <recommendedName>
        <fullName evidence="2">protein-tyrosine-phosphatase</fullName>
        <ecNumber evidence="2">3.1.3.48</ecNumber>
    </recommendedName>
</protein>
<keyword evidence="3" id="KW-0378">Hydrolase</keyword>
<dbReference type="GO" id="GO:0043409">
    <property type="term" value="P:negative regulation of MAPK cascade"/>
    <property type="evidence" value="ECO:0007669"/>
    <property type="project" value="TreeGrafter"/>
</dbReference>
<dbReference type="Pfam" id="PF00782">
    <property type="entry name" value="DSPc"/>
    <property type="match status" value="1"/>
</dbReference>
<feature type="compositionally biased region" description="Basic and acidic residues" evidence="5">
    <location>
        <begin position="208"/>
        <end position="247"/>
    </location>
</feature>
<evidence type="ECO:0000313" key="9">
    <source>
        <dbReference type="Proteomes" id="UP001221757"/>
    </source>
</evidence>
<dbReference type="EC" id="3.1.3.48" evidence="2"/>
<dbReference type="SMART" id="SM00195">
    <property type="entry name" value="DSPc"/>
    <property type="match status" value="1"/>
</dbReference>
<dbReference type="PANTHER" id="PTHR10159">
    <property type="entry name" value="DUAL SPECIFICITY PROTEIN PHOSPHATASE"/>
    <property type="match status" value="1"/>
</dbReference>
<dbReference type="InterPro" id="IPR000387">
    <property type="entry name" value="Tyr_Pase_dom"/>
</dbReference>
<comment type="similarity">
    <text evidence="1">Belongs to the protein-tyrosine phosphatase family. Non-receptor class dual specificity subfamily.</text>
</comment>
<dbReference type="AlphaFoldDB" id="A0AAD7GP04"/>
<dbReference type="InterPro" id="IPR029021">
    <property type="entry name" value="Prot-tyrosine_phosphatase-like"/>
</dbReference>
<dbReference type="InterPro" id="IPR000340">
    <property type="entry name" value="Dual-sp_phosphatase_cat-dom"/>
</dbReference>
<dbReference type="InterPro" id="IPR016130">
    <property type="entry name" value="Tyr_Pase_AS"/>
</dbReference>
<dbReference type="PROSITE" id="PS50056">
    <property type="entry name" value="TYR_PHOSPHATASE_2"/>
    <property type="match status" value="1"/>
</dbReference>
<feature type="domain" description="Tyrosine specific protein phosphatases" evidence="7">
    <location>
        <begin position="127"/>
        <end position="184"/>
    </location>
</feature>
<evidence type="ECO:0000259" key="6">
    <source>
        <dbReference type="PROSITE" id="PS50054"/>
    </source>
</evidence>
<evidence type="ECO:0000256" key="1">
    <source>
        <dbReference type="ARBA" id="ARBA00008601"/>
    </source>
</evidence>
<dbReference type="CDD" id="cd14498">
    <property type="entry name" value="DSP"/>
    <property type="match status" value="1"/>
</dbReference>
<dbReference type="InterPro" id="IPR020422">
    <property type="entry name" value="TYR_PHOSPHATASE_DUAL_dom"/>
</dbReference>
<evidence type="ECO:0000256" key="2">
    <source>
        <dbReference type="ARBA" id="ARBA00013064"/>
    </source>
</evidence>
<feature type="domain" description="Tyrosine-protein phosphatase" evidence="6">
    <location>
        <begin position="63"/>
        <end position="206"/>
    </location>
</feature>
<dbReference type="PROSITE" id="PS50054">
    <property type="entry name" value="TYR_PHOSPHATASE_DUAL"/>
    <property type="match status" value="1"/>
</dbReference>
<proteinExistence type="inferred from homology"/>
<dbReference type="SUPFAM" id="SSF52799">
    <property type="entry name" value="(Phosphotyrosine protein) phosphatases II"/>
    <property type="match status" value="1"/>
</dbReference>
<evidence type="ECO:0000256" key="3">
    <source>
        <dbReference type="ARBA" id="ARBA00022801"/>
    </source>
</evidence>
<comment type="caution">
    <text evidence="8">The sequence shown here is derived from an EMBL/GenBank/DDBJ whole genome shotgun (WGS) entry which is preliminary data.</text>
</comment>
<feature type="region of interest" description="Disordered" evidence="5">
    <location>
        <begin position="208"/>
        <end position="280"/>
    </location>
</feature>
<sequence>MMISFDKIPADEMEAMCTPMHRVLSPVPFPTGATAGPNAKTPVSGPKPQQPPAPTPAALAGTGPSTPAGALYLGSLAAACEPDLLRTHHIRHLVQVLEVPWAPADSTADYACYRIDIEDSARAALRPHLAGACDYIRGALRAGDNVLVHCHQGVSRSASIVIAYLIRERGMSYQEAHTLVRRQRRCIRPNAGFETTLREWETACRAAEKAGGRVDESAGGKERPSAGRRASDGASGRADKNAGEKASEGAGGKASESAGRSADKGANAPGGKPPKASRKD</sequence>
<evidence type="ECO:0000256" key="4">
    <source>
        <dbReference type="ARBA" id="ARBA00022912"/>
    </source>
</evidence>
<dbReference type="GO" id="GO:0005737">
    <property type="term" value="C:cytoplasm"/>
    <property type="evidence" value="ECO:0007669"/>
    <property type="project" value="TreeGrafter"/>
</dbReference>
<organism evidence="8 9">
    <name type="scientific">Mycena rosella</name>
    <name type="common">Pink bonnet</name>
    <name type="synonym">Agaricus rosellus</name>
    <dbReference type="NCBI Taxonomy" id="1033263"/>
    <lineage>
        <taxon>Eukaryota</taxon>
        <taxon>Fungi</taxon>
        <taxon>Dikarya</taxon>
        <taxon>Basidiomycota</taxon>
        <taxon>Agaricomycotina</taxon>
        <taxon>Agaricomycetes</taxon>
        <taxon>Agaricomycetidae</taxon>
        <taxon>Agaricales</taxon>
        <taxon>Marasmiineae</taxon>
        <taxon>Mycenaceae</taxon>
        <taxon>Mycena</taxon>
    </lineage>
</organism>
<reference evidence="8" key="1">
    <citation type="submission" date="2023-03" db="EMBL/GenBank/DDBJ databases">
        <title>Massive genome expansion in bonnet fungi (Mycena s.s.) driven by repeated elements and novel gene families across ecological guilds.</title>
        <authorList>
            <consortium name="Lawrence Berkeley National Laboratory"/>
            <person name="Harder C.B."/>
            <person name="Miyauchi S."/>
            <person name="Viragh M."/>
            <person name="Kuo A."/>
            <person name="Thoen E."/>
            <person name="Andreopoulos B."/>
            <person name="Lu D."/>
            <person name="Skrede I."/>
            <person name="Drula E."/>
            <person name="Henrissat B."/>
            <person name="Morin E."/>
            <person name="Kohler A."/>
            <person name="Barry K."/>
            <person name="LaButti K."/>
            <person name="Morin E."/>
            <person name="Salamov A."/>
            <person name="Lipzen A."/>
            <person name="Mereny Z."/>
            <person name="Hegedus B."/>
            <person name="Baldrian P."/>
            <person name="Stursova M."/>
            <person name="Weitz H."/>
            <person name="Taylor A."/>
            <person name="Grigoriev I.V."/>
            <person name="Nagy L.G."/>
            <person name="Martin F."/>
            <person name="Kauserud H."/>
        </authorList>
    </citation>
    <scope>NUCLEOTIDE SEQUENCE</scope>
    <source>
        <strain evidence="8">CBHHK067</strain>
    </source>
</reference>
<feature type="region of interest" description="Disordered" evidence="5">
    <location>
        <begin position="28"/>
        <end position="61"/>
    </location>
</feature>
<keyword evidence="9" id="KW-1185">Reference proteome</keyword>
<dbReference type="EMBL" id="JARKIE010000027">
    <property type="protein sequence ID" value="KAJ7698091.1"/>
    <property type="molecule type" value="Genomic_DNA"/>
</dbReference>
<dbReference type="GO" id="GO:0017017">
    <property type="term" value="F:MAP kinase tyrosine/serine/threonine phosphatase activity"/>
    <property type="evidence" value="ECO:0007669"/>
    <property type="project" value="TreeGrafter"/>
</dbReference>